<protein>
    <submittedName>
        <fullName evidence="2">Uncharacterized protein</fullName>
    </submittedName>
</protein>
<feature type="region of interest" description="Disordered" evidence="1">
    <location>
        <begin position="59"/>
        <end position="91"/>
    </location>
</feature>
<reference evidence="3" key="1">
    <citation type="journal article" date="2014" name="Nat. Genet.">
        <title>Genome of the human hookworm Necator americanus.</title>
        <authorList>
            <person name="Tang Y.T."/>
            <person name="Gao X."/>
            <person name="Rosa B.A."/>
            <person name="Abubucker S."/>
            <person name="Hallsworth-Pepin K."/>
            <person name="Martin J."/>
            <person name="Tyagi R."/>
            <person name="Heizer E."/>
            <person name="Zhang X."/>
            <person name="Bhonagiri-Palsikar V."/>
            <person name="Minx P."/>
            <person name="Warren W.C."/>
            <person name="Wang Q."/>
            <person name="Zhan B."/>
            <person name="Hotez P.J."/>
            <person name="Sternberg P.W."/>
            <person name="Dougall A."/>
            <person name="Gaze S.T."/>
            <person name="Mulvenna J."/>
            <person name="Sotillo J."/>
            <person name="Ranganathan S."/>
            <person name="Rabelo E.M."/>
            <person name="Wilson R.K."/>
            <person name="Felgner P.L."/>
            <person name="Bethony J."/>
            <person name="Hawdon J.M."/>
            <person name="Gasser R.B."/>
            <person name="Loukas A."/>
            <person name="Mitreva M."/>
        </authorList>
    </citation>
    <scope>NUCLEOTIDE SEQUENCE [LARGE SCALE GENOMIC DNA]</scope>
</reference>
<organism evidence="2 3">
    <name type="scientific">Necator americanus</name>
    <name type="common">Human hookworm</name>
    <dbReference type="NCBI Taxonomy" id="51031"/>
    <lineage>
        <taxon>Eukaryota</taxon>
        <taxon>Metazoa</taxon>
        <taxon>Ecdysozoa</taxon>
        <taxon>Nematoda</taxon>
        <taxon>Chromadorea</taxon>
        <taxon>Rhabditida</taxon>
        <taxon>Rhabditina</taxon>
        <taxon>Rhabditomorpha</taxon>
        <taxon>Strongyloidea</taxon>
        <taxon>Ancylostomatidae</taxon>
        <taxon>Bunostominae</taxon>
        <taxon>Necator</taxon>
    </lineage>
</organism>
<dbReference type="AlphaFoldDB" id="W2TV19"/>
<feature type="compositionally biased region" description="Basic residues" evidence="1">
    <location>
        <begin position="59"/>
        <end position="76"/>
    </location>
</feature>
<dbReference type="KEGG" id="nai:NECAME_06636"/>
<keyword evidence="3" id="KW-1185">Reference proteome</keyword>
<evidence type="ECO:0000313" key="2">
    <source>
        <dbReference type="EMBL" id="ETN84911.1"/>
    </source>
</evidence>
<dbReference type="EMBL" id="KI657839">
    <property type="protein sequence ID" value="ETN84911.1"/>
    <property type="molecule type" value="Genomic_DNA"/>
</dbReference>
<evidence type="ECO:0000313" key="3">
    <source>
        <dbReference type="Proteomes" id="UP000053676"/>
    </source>
</evidence>
<accession>W2TV19</accession>
<feature type="compositionally biased region" description="Basic and acidic residues" evidence="1">
    <location>
        <begin position="77"/>
        <end position="91"/>
    </location>
</feature>
<sequence>MVKTKSSIHFPATAKNYLNLDTDILSVIWITKSRSEDSTTNSCKGIDRKKSPMLKIGRIRKNKKQRKNMKKLKQKYIHRDRLEKSSLHNSR</sequence>
<proteinExistence type="predicted"/>
<dbReference type="Proteomes" id="UP000053676">
    <property type="component" value="Unassembled WGS sequence"/>
</dbReference>
<name>W2TV19_NECAM</name>
<gene>
    <name evidence="2" type="ORF">NECAME_06636</name>
</gene>
<evidence type="ECO:0000256" key="1">
    <source>
        <dbReference type="SAM" id="MobiDB-lite"/>
    </source>
</evidence>